<gene>
    <name evidence="1" type="ORF">M9H77_22415</name>
</gene>
<name>A0ACC0ASY9_CATRO</name>
<reference evidence="2" key="1">
    <citation type="journal article" date="2023" name="Nat. Plants">
        <title>Single-cell RNA sequencing provides a high-resolution roadmap for understanding the multicellular compartmentation of specialized metabolism.</title>
        <authorList>
            <person name="Sun S."/>
            <person name="Shen X."/>
            <person name="Li Y."/>
            <person name="Li Y."/>
            <person name="Wang S."/>
            <person name="Li R."/>
            <person name="Zhang H."/>
            <person name="Shen G."/>
            <person name="Guo B."/>
            <person name="Wei J."/>
            <person name="Xu J."/>
            <person name="St-Pierre B."/>
            <person name="Chen S."/>
            <person name="Sun C."/>
        </authorList>
    </citation>
    <scope>NUCLEOTIDE SEQUENCE [LARGE SCALE GENOMIC DNA]</scope>
</reference>
<proteinExistence type="predicted"/>
<organism evidence="1 2">
    <name type="scientific">Catharanthus roseus</name>
    <name type="common">Madagascar periwinkle</name>
    <name type="synonym">Vinca rosea</name>
    <dbReference type="NCBI Taxonomy" id="4058"/>
    <lineage>
        <taxon>Eukaryota</taxon>
        <taxon>Viridiplantae</taxon>
        <taxon>Streptophyta</taxon>
        <taxon>Embryophyta</taxon>
        <taxon>Tracheophyta</taxon>
        <taxon>Spermatophyta</taxon>
        <taxon>Magnoliopsida</taxon>
        <taxon>eudicotyledons</taxon>
        <taxon>Gunneridae</taxon>
        <taxon>Pentapetalae</taxon>
        <taxon>asterids</taxon>
        <taxon>lamiids</taxon>
        <taxon>Gentianales</taxon>
        <taxon>Apocynaceae</taxon>
        <taxon>Rauvolfioideae</taxon>
        <taxon>Vinceae</taxon>
        <taxon>Catharanthinae</taxon>
        <taxon>Catharanthus</taxon>
    </lineage>
</organism>
<protein>
    <submittedName>
        <fullName evidence="1">Uncharacterized protein</fullName>
    </submittedName>
</protein>
<dbReference type="Proteomes" id="UP001060085">
    <property type="component" value="Linkage Group LG05"/>
</dbReference>
<accession>A0ACC0ASY9</accession>
<keyword evidence="2" id="KW-1185">Reference proteome</keyword>
<dbReference type="EMBL" id="CM044705">
    <property type="protein sequence ID" value="KAI5663092.1"/>
    <property type="molecule type" value="Genomic_DNA"/>
</dbReference>
<comment type="caution">
    <text evidence="1">The sequence shown here is derived from an EMBL/GenBank/DDBJ whole genome shotgun (WGS) entry which is preliminary data.</text>
</comment>
<evidence type="ECO:0000313" key="1">
    <source>
        <dbReference type="EMBL" id="KAI5663092.1"/>
    </source>
</evidence>
<sequence length="139" mass="15400">MAATSCPPPYLRLQFKDLSTRSAPSRASGLSVYKYIWKPHSDQGYGSGYDHVFENVRGLHCTWLVPYTRASSNDVDDFRLGSVDPLEEGRSTVEGVEAALMCLDSLRLPSCARNPHAGLGISVVQLTQDSQRHSKQLKF</sequence>
<evidence type="ECO:0000313" key="2">
    <source>
        <dbReference type="Proteomes" id="UP001060085"/>
    </source>
</evidence>